<accession>E1QIR9</accession>
<dbReference type="PANTHER" id="PTHR47893:SF1">
    <property type="entry name" value="REGULATORY PROTEIN PCHR"/>
    <property type="match status" value="1"/>
</dbReference>
<feature type="domain" description="HTH araC/xylS-type" evidence="4">
    <location>
        <begin position="198"/>
        <end position="295"/>
    </location>
</feature>
<dbReference type="KEGG" id="dbr:Deba_1124"/>
<dbReference type="HOGENOM" id="CLU_000445_88_16_7"/>
<dbReference type="EMBL" id="CP002085">
    <property type="protein sequence ID" value="ADK84492.1"/>
    <property type="molecule type" value="Genomic_DNA"/>
</dbReference>
<dbReference type="GO" id="GO:0043565">
    <property type="term" value="F:sequence-specific DNA binding"/>
    <property type="evidence" value="ECO:0007669"/>
    <property type="project" value="InterPro"/>
</dbReference>
<keyword evidence="2" id="KW-0238">DNA-binding</keyword>
<dbReference type="PROSITE" id="PS01124">
    <property type="entry name" value="HTH_ARAC_FAMILY_2"/>
    <property type="match status" value="1"/>
</dbReference>
<dbReference type="RefSeq" id="WP_013257946.1">
    <property type="nucleotide sequence ID" value="NC_014365.1"/>
</dbReference>
<evidence type="ECO:0000313" key="6">
    <source>
        <dbReference type="Proteomes" id="UP000009047"/>
    </source>
</evidence>
<keyword evidence="1" id="KW-0805">Transcription regulation</keyword>
<keyword evidence="6" id="KW-1185">Reference proteome</keyword>
<dbReference type="STRING" id="644282.Deba_1124"/>
<sequence>MAAAALTHVPLREGLELIIQDFRPTGEMTLRFSREASALHFGYMLKGRVHTVIDQGRRRFFNSPNLAGRGGVLFLPHTISQGHYQAGDHVLGLSVDVSPRLFGQLAEDISPALPDQLRDLVKGARSSNGFVLPATITAPMNAVLRDILAIRRDSPCAGLFTEAKVLELLGLQMEQFIESHRHAGPARAMDRADRAGLRRVLEMLGANLHDQPSLLDMAREAGMSHGKLNICFKQAYGVTVFEWLRQARLDRARELLGAGCSIAEAALLAGFCDQSHLNRCFKRRFGLTPGQYLRARRG</sequence>
<dbReference type="AlphaFoldDB" id="E1QIR9"/>
<dbReference type="InterPro" id="IPR018062">
    <property type="entry name" value="HTH_AraC-typ_CS"/>
</dbReference>
<dbReference type="Proteomes" id="UP000009047">
    <property type="component" value="Chromosome"/>
</dbReference>
<evidence type="ECO:0000256" key="3">
    <source>
        <dbReference type="ARBA" id="ARBA00023163"/>
    </source>
</evidence>
<reference evidence="5 6" key="1">
    <citation type="journal article" date="2010" name="Stand. Genomic Sci.">
        <title>Complete genome sequence of Desulfarculus baarsii type strain (2st14).</title>
        <authorList>
            <person name="Sun H."/>
            <person name="Spring S."/>
            <person name="Lapidus A."/>
            <person name="Davenport K."/>
            <person name="Del Rio T.G."/>
            <person name="Tice H."/>
            <person name="Nolan M."/>
            <person name="Copeland A."/>
            <person name="Cheng J.F."/>
            <person name="Lucas S."/>
            <person name="Tapia R."/>
            <person name="Goodwin L."/>
            <person name="Pitluck S."/>
            <person name="Ivanova N."/>
            <person name="Pagani I."/>
            <person name="Mavromatis K."/>
            <person name="Ovchinnikova G."/>
            <person name="Pati A."/>
            <person name="Chen A."/>
            <person name="Palaniappan K."/>
            <person name="Hauser L."/>
            <person name="Chang Y.J."/>
            <person name="Jeffries C.D."/>
            <person name="Detter J.C."/>
            <person name="Han C."/>
            <person name="Rohde M."/>
            <person name="Brambilla E."/>
            <person name="Goker M."/>
            <person name="Woyke T."/>
            <person name="Bristow J."/>
            <person name="Eisen J.A."/>
            <person name="Markowitz V."/>
            <person name="Hugenholtz P."/>
            <person name="Kyrpides N.C."/>
            <person name="Klenk H.P."/>
            <person name="Land M."/>
        </authorList>
    </citation>
    <scope>NUCLEOTIDE SEQUENCE [LARGE SCALE GENOMIC DNA]</scope>
    <source>
        <strain evidence="6">ATCC 33931 / DSM 2075 / LMG 7858 / VKM B-1802 / 2st14</strain>
    </source>
</reference>
<dbReference type="InterPro" id="IPR053142">
    <property type="entry name" value="PchR_regulatory_protein"/>
</dbReference>
<dbReference type="InterPro" id="IPR009057">
    <property type="entry name" value="Homeodomain-like_sf"/>
</dbReference>
<proteinExistence type="predicted"/>
<evidence type="ECO:0000256" key="1">
    <source>
        <dbReference type="ARBA" id="ARBA00023015"/>
    </source>
</evidence>
<evidence type="ECO:0000259" key="4">
    <source>
        <dbReference type="PROSITE" id="PS01124"/>
    </source>
</evidence>
<organism evidence="5 6">
    <name type="scientific">Desulfarculus baarsii (strain ATCC 33931 / DSM 2075 / LMG 7858 / VKM B-1802 / 2st14)</name>
    <dbReference type="NCBI Taxonomy" id="644282"/>
    <lineage>
        <taxon>Bacteria</taxon>
        <taxon>Pseudomonadati</taxon>
        <taxon>Thermodesulfobacteriota</taxon>
        <taxon>Desulfarculia</taxon>
        <taxon>Desulfarculales</taxon>
        <taxon>Desulfarculaceae</taxon>
        <taxon>Desulfarculus</taxon>
    </lineage>
</organism>
<dbReference type="InterPro" id="IPR018060">
    <property type="entry name" value="HTH_AraC"/>
</dbReference>
<dbReference type="SUPFAM" id="SSF46689">
    <property type="entry name" value="Homeodomain-like"/>
    <property type="match status" value="2"/>
</dbReference>
<dbReference type="Pfam" id="PF12833">
    <property type="entry name" value="HTH_18"/>
    <property type="match status" value="1"/>
</dbReference>
<dbReference type="PROSITE" id="PS00041">
    <property type="entry name" value="HTH_ARAC_FAMILY_1"/>
    <property type="match status" value="1"/>
</dbReference>
<dbReference type="Gene3D" id="1.10.10.60">
    <property type="entry name" value="Homeodomain-like"/>
    <property type="match status" value="1"/>
</dbReference>
<evidence type="ECO:0000256" key="2">
    <source>
        <dbReference type="ARBA" id="ARBA00023125"/>
    </source>
</evidence>
<protein>
    <submittedName>
        <fullName evidence="5">Transcriptional regulator, AraC family</fullName>
    </submittedName>
</protein>
<gene>
    <name evidence="5" type="ordered locus">Deba_1124</name>
</gene>
<name>E1QIR9_DESB2</name>
<dbReference type="PANTHER" id="PTHR47893">
    <property type="entry name" value="REGULATORY PROTEIN PCHR"/>
    <property type="match status" value="1"/>
</dbReference>
<dbReference type="GO" id="GO:0003700">
    <property type="term" value="F:DNA-binding transcription factor activity"/>
    <property type="evidence" value="ECO:0007669"/>
    <property type="project" value="InterPro"/>
</dbReference>
<dbReference type="eggNOG" id="COG2207">
    <property type="taxonomic scope" value="Bacteria"/>
</dbReference>
<keyword evidence="3" id="KW-0804">Transcription</keyword>
<dbReference type="SMART" id="SM00342">
    <property type="entry name" value="HTH_ARAC"/>
    <property type="match status" value="1"/>
</dbReference>
<evidence type="ECO:0000313" key="5">
    <source>
        <dbReference type="EMBL" id="ADK84492.1"/>
    </source>
</evidence>